<dbReference type="Gene3D" id="3.40.47.10">
    <property type="match status" value="1"/>
</dbReference>
<dbReference type="InterPro" id="IPR018201">
    <property type="entry name" value="Ketoacyl_synth_AS"/>
</dbReference>
<evidence type="ECO:0000256" key="5">
    <source>
        <dbReference type="ARBA" id="ARBA00023268"/>
    </source>
</evidence>
<dbReference type="RefSeq" id="WP_093256674.1">
    <property type="nucleotide sequence ID" value="NZ_FNKK01000002.1"/>
</dbReference>
<feature type="region of interest" description="Disordered" evidence="8">
    <location>
        <begin position="2663"/>
        <end position="2683"/>
    </location>
</feature>
<dbReference type="Gene3D" id="3.40.50.12780">
    <property type="entry name" value="N-terminal domain of ligase-like"/>
    <property type="match status" value="1"/>
</dbReference>
<dbReference type="FunFam" id="3.40.366.10:FF:000002">
    <property type="entry name" value="Probable polyketide synthase 2"/>
    <property type="match status" value="1"/>
</dbReference>
<feature type="domain" description="PKS/mFAS DH" evidence="11">
    <location>
        <begin position="1878"/>
        <end position="2155"/>
    </location>
</feature>
<dbReference type="GO" id="GO:0006633">
    <property type="term" value="P:fatty acid biosynthetic process"/>
    <property type="evidence" value="ECO:0007669"/>
    <property type="project" value="InterPro"/>
</dbReference>
<dbReference type="InterPro" id="IPR025110">
    <property type="entry name" value="AMP-bd_C"/>
</dbReference>
<dbReference type="SUPFAM" id="SSF55048">
    <property type="entry name" value="Probable ACP-binding domain of malonyl-CoA ACP transacylase"/>
    <property type="match status" value="1"/>
</dbReference>
<evidence type="ECO:0000313" key="12">
    <source>
        <dbReference type="EMBL" id="SDQ29570.1"/>
    </source>
</evidence>
<dbReference type="InterPro" id="IPR036736">
    <property type="entry name" value="ACP-like_sf"/>
</dbReference>
<dbReference type="SUPFAM" id="SSF53901">
    <property type="entry name" value="Thiolase-like"/>
    <property type="match status" value="1"/>
</dbReference>
<dbReference type="FunFam" id="3.40.47.10:FF:000019">
    <property type="entry name" value="Polyketide synthase type I"/>
    <property type="match status" value="1"/>
</dbReference>
<dbReference type="PROSITE" id="PS00606">
    <property type="entry name" value="KS3_1"/>
    <property type="match status" value="1"/>
</dbReference>
<dbReference type="InterPro" id="IPR036291">
    <property type="entry name" value="NAD(P)-bd_dom_sf"/>
</dbReference>
<dbReference type="Pfam" id="PF00109">
    <property type="entry name" value="ketoacyl-synt"/>
    <property type="match status" value="1"/>
</dbReference>
<dbReference type="SUPFAM" id="SSF52151">
    <property type="entry name" value="FabD/lysophospholipase-like"/>
    <property type="match status" value="1"/>
</dbReference>
<dbReference type="InterPro" id="IPR020807">
    <property type="entry name" value="PKS_DH"/>
</dbReference>
<dbReference type="OrthoDB" id="4537517at2"/>
<evidence type="ECO:0000256" key="8">
    <source>
        <dbReference type="SAM" id="MobiDB-lite"/>
    </source>
</evidence>
<dbReference type="SMART" id="SM00825">
    <property type="entry name" value="PKS_KS"/>
    <property type="match status" value="1"/>
</dbReference>
<dbReference type="GO" id="GO:0031177">
    <property type="term" value="F:phosphopantetheine binding"/>
    <property type="evidence" value="ECO:0007669"/>
    <property type="project" value="InterPro"/>
</dbReference>
<dbReference type="InterPro" id="IPR001227">
    <property type="entry name" value="Ac_transferase_dom_sf"/>
</dbReference>
<dbReference type="InterPro" id="IPR042099">
    <property type="entry name" value="ANL_N_sf"/>
</dbReference>
<accession>A0A1H0ZQ24</accession>
<keyword evidence="2" id="KW-0597">Phosphoprotein</keyword>
<dbReference type="InterPro" id="IPR032821">
    <property type="entry name" value="PKS_assoc"/>
</dbReference>
<evidence type="ECO:0000259" key="11">
    <source>
        <dbReference type="PROSITE" id="PS52019"/>
    </source>
</evidence>
<dbReference type="Gene3D" id="3.40.50.720">
    <property type="entry name" value="NAD(P)-binding Rossmann-like Domain"/>
    <property type="match status" value="2"/>
</dbReference>
<dbReference type="STRING" id="35622.SAMN04489764_0083"/>
<dbReference type="InterPro" id="IPR020841">
    <property type="entry name" value="PKS_Beta-ketoAc_synthase_dom"/>
</dbReference>
<dbReference type="CDD" id="cd00833">
    <property type="entry name" value="PKS"/>
    <property type="match status" value="1"/>
</dbReference>
<dbReference type="InterPro" id="IPR000873">
    <property type="entry name" value="AMP-dep_synth/lig_dom"/>
</dbReference>
<evidence type="ECO:0000256" key="7">
    <source>
        <dbReference type="PROSITE-ProRule" id="PRU01363"/>
    </source>
</evidence>
<dbReference type="PROSITE" id="PS00012">
    <property type="entry name" value="PHOSPHOPANTETHEINE"/>
    <property type="match status" value="1"/>
</dbReference>
<dbReference type="InterPro" id="IPR014043">
    <property type="entry name" value="Acyl_transferase_dom"/>
</dbReference>
<evidence type="ECO:0000256" key="6">
    <source>
        <dbReference type="ARBA" id="ARBA00023315"/>
    </source>
</evidence>
<evidence type="ECO:0000313" key="13">
    <source>
        <dbReference type="Proteomes" id="UP000217103"/>
    </source>
</evidence>
<dbReference type="Pfam" id="PF21089">
    <property type="entry name" value="PKS_DH_N"/>
    <property type="match status" value="1"/>
</dbReference>
<keyword evidence="5" id="KW-0511">Multifunctional enzyme</keyword>
<keyword evidence="13" id="KW-1185">Reference proteome</keyword>
<dbReference type="InterPro" id="IPR049552">
    <property type="entry name" value="PKS_DH_N"/>
</dbReference>
<feature type="active site" description="Proton acceptor; for dehydratase activity" evidence="7">
    <location>
        <position position="1910"/>
    </location>
</feature>
<feature type="active site" description="Proton donor; for dehydratase activity" evidence="7">
    <location>
        <position position="2077"/>
    </location>
</feature>
<evidence type="ECO:0000259" key="10">
    <source>
        <dbReference type="PROSITE" id="PS52004"/>
    </source>
</evidence>
<dbReference type="InterPro" id="IPR013968">
    <property type="entry name" value="PKS_KR"/>
</dbReference>
<dbReference type="Pfam" id="PF00550">
    <property type="entry name" value="PP-binding"/>
    <property type="match status" value="2"/>
</dbReference>
<evidence type="ECO:0000256" key="1">
    <source>
        <dbReference type="ARBA" id="ARBA00022450"/>
    </source>
</evidence>
<dbReference type="Gene3D" id="3.30.70.3290">
    <property type="match status" value="1"/>
</dbReference>
<dbReference type="InterPro" id="IPR016039">
    <property type="entry name" value="Thiolase-like"/>
</dbReference>
<dbReference type="SUPFAM" id="SSF47336">
    <property type="entry name" value="ACP-like"/>
    <property type="match status" value="2"/>
</dbReference>
<dbReference type="InterPro" id="IPR057326">
    <property type="entry name" value="KR_dom"/>
</dbReference>
<dbReference type="InterPro" id="IPR050091">
    <property type="entry name" value="PKS_NRPS_Biosynth_Enz"/>
</dbReference>
<evidence type="ECO:0000259" key="9">
    <source>
        <dbReference type="PROSITE" id="PS50075"/>
    </source>
</evidence>
<dbReference type="CDD" id="cd08956">
    <property type="entry name" value="KR_3_FAS_SDR_x"/>
    <property type="match status" value="1"/>
</dbReference>
<dbReference type="EMBL" id="FNKK01000002">
    <property type="protein sequence ID" value="SDQ29570.1"/>
    <property type="molecule type" value="Genomic_DNA"/>
</dbReference>
<dbReference type="InterPro" id="IPR016035">
    <property type="entry name" value="Acyl_Trfase/lysoPLipase"/>
</dbReference>
<dbReference type="PROSITE" id="PS50075">
    <property type="entry name" value="CARRIER"/>
    <property type="match status" value="2"/>
</dbReference>
<evidence type="ECO:0000256" key="3">
    <source>
        <dbReference type="ARBA" id="ARBA00022679"/>
    </source>
</evidence>
<dbReference type="InterPro" id="IPR006162">
    <property type="entry name" value="Ppantetheine_attach_site"/>
</dbReference>
<dbReference type="InterPro" id="IPR045851">
    <property type="entry name" value="AMP-bd_C_sf"/>
</dbReference>
<organism evidence="12 13">
    <name type="scientific">Thermostaphylospora chromogena</name>
    <dbReference type="NCBI Taxonomy" id="35622"/>
    <lineage>
        <taxon>Bacteria</taxon>
        <taxon>Bacillati</taxon>
        <taxon>Actinomycetota</taxon>
        <taxon>Actinomycetes</taxon>
        <taxon>Streptosporangiales</taxon>
        <taxon>Thermomonosporaceae</taxon>
        <taxon>Thermostaphylospora</taxon>
    </lineage>
</organism>
<dbReference type="Pfam" id="PF16197">
    <property type="entry name" value="KAsynt_C_assoc"/>
    <property type="match status" value="1"/>
</dbReference>
<dbReference type="InterPro" id="IPR016036">
    <property type="entry name" value="Malonyl_transacylase_ACP-bd"/>
</dbReference>
<name>A0A1H0ZQ24_9ACTN</name>
<reference evidence="12 13" key="1">
    <citation type="submission" date="2016-10" db="EMBL/GenBank/DDBJ databases">
        <authorList>
            <person name="de Groot N.N."/>
        </authorList>
    </citation>
    <scope>NUCLEOTIDE SEQUENCE [LARGE SCALE GENOMIC DNA]</scope>
    <source>
        <strain evidence="12 13">DSM 43794</strain>
    </source>
</reference>
<dbReference type="InterPro" id="IPR049900">
    <property type="entry name" value="PKS_mFAS_DH"/>
</dbReference>
<feature type="domain" description="Ketosynthase family 3 (KS3)" evidence="10">
    <location>
        <begin position="986"/>
        <end position="1409"/>
    </location>
</feature>
<keyword evidence="4" id="KW-0677">Repeat</keyword>
<feature type="domain" description="Carrier" evidence="9">
    <location>
        <begin position="892"/>
        <end position="969"/>
    </location>
</feature>
<dbReference type="Pfam" id="PF14765">
    <property type="entry name" value="PS-DH"/>
    <property type="match status" value="1"/>
</dbReference>
<dbReference type="Pfam" id="PF00501">
    <property type="entry name" value="AMP-binding"/>
    <property type="match status" value="1"/>
</dbReference>
<dbReference type="Gene3D" id="3.10.129.110">
    <property type="entry name" value="Polyketide synthase dehydratase"/>
    <property type="match status" value="1"/>
</dbReference>
<feature type="domain" description="Carrier" evidence="9">
    <location>
        <begin position="2584"/>
        <end position="2659"/>
    </location>
</feature>
<dbReference type="Pfam" id="PF08659">
    <property type="entry name" value="KR"/>
    <property type="match status" value="2"/>
</dbReference>
<dbReference type="Proteomes" id="UP000217103">
    <property type="component" value="Unassembled WGS sequence"/>
</dbReference>
<dbReference type="SMART" id="SM00826">
    <property type="entry name" value="PKS_DH"/>
    <property type="match status" value="1"/>
</dbReference>
<dbReference type="SMART" id="SM00822">
    <property type="entry name" value="PKS_KR"/>
    <property type="match status" value="1"/>
</dbReference>
<dbReference type="PANTHER" id="PTHR43775">
    <property type="entry name" value="FATTY ACID SYNTHASE"/>
    <property type="match status" value="1"/>
</dbReference>
<dbReference type="SUPFAM" id="SSF51735">
    <property type="entry name" value="NAD(P)-binding Rossmann-fold domains"/>
    <property type="match status" value="4"/>
</dbReference>
<dbReference type="SMART" id="SM00823">
    <property type="entry name" value="PKS_PP"/>
    <property type="match status" value="2"/>
</dbReference>
<dbReference type="Pfam" id="PF22953">
    <property type="entry name" value="SpnB_Rossmann"/>
    <property type="match status" value="1"/>
</dbReference>
<evidence type="ECO:0000256" key="2">
    <source>
        <dbReference type="ARBA" id="ARBA00022553"/>
    </source>
</evidence>
<dbReference type="Gene3D" id="1.10.1200.10">
    <property type="entry name" value="ACP-like"/>
    <property type="match status" value="2"/>
</dbReference>
<dbReference type="Pfam" id="PF02801">
    <property type="entry name" value="Ketoacyl-synt_C"/>
    <property type="match status" value="1"/>
</dbReference>
<dbReference type="GO" id="GO:0004312">
    <property type="term" value="F:fatty acid synthase activity"/>
    <property type="evidence" value="ECO:0007669"/>
    <property type="project" value="TreeGrafter"/>
</dbReference>
<dbReference type="FunFam" id="1.10.1200.10:FF:000007">
    <property type="entry name" value="Probable polyketide synthase pks17"/>
    <property type="match status" value="1"/>
</dbReference>
<dbReference type="InterPro" id="IPR042104">
    <property type="entry name" value="PKS_dehydratase_sf"/>
</dbReference>
<sequence>MLLTELIRPLPELIEAHAERFGDKIAYADARRSVSYAELAVRTRRLAGHLAELRLAPGDRAAICLGNRVETIESYLAITRAAGIGVPLNPASTDAELDYLLSDSGARIVITDQARAARIAALVADRPQVQLIVVGDEPPVGAASFAVLAESEPAAPARDSLDLDDVAWMLYTSGTTGKPKGVLSTQRNCLWSVAACYVPIPGLSAADRVVWPLPLFHSLSHIVCLLGVTAVGATARIVDALSAADVLAAIREEEATFLAGVPTLYHHLIRAAREEGFTAPSLRMCLVGGAITTAELRQSFEKLFGAPLLDAYGSTETCGSIAINWPTGARVEGSCGLPVPGLAVRLVDPETGVDVPDGVEGEVWVRGPNIMVGYHNQPEATAAALAGGWYHTGDLARRDAAGYLTVTGRIKELIIRGGENIHPGEVEAVLRTVPGVADAAVVGKPHPVLGEVPVAFLVPGPEGLDPEAVLATCREQLSALKVPDALYEIDSVPRTASGKITRHVLLERPALLLTAAGGELEKLFRLDWVPRTGPVGKADPPSHVFVPDLPGTDAPEAVAAAVADAVAQVNAELTADRTGRVAVVIRHAVAVDTTERPAPAAAAIWGALCSLRSDRLVLIDGDIGDTDGVAAAAATGEPQTAIRDGVVLVPRLSRVSAPHTPAAPPWTGTVLLTGANGPDAATIGRHLVTAHKVTDLVLVSPEGPADPAAADLRAELAELGATVTLLPVDLTRPGALDDLAVRVSAVVHNPAAPDDVAAEVAALTAVRAAVPDAPLVAVVSTAGRLGADDPREAAVGAYTEAFLRRAGASGVAIGLRPGDGLSDQELMGLFDAAVATGESGLFVLDPDVPADVDGPLTTPLRGIVEAPARPAATSDDSVAAGWRDRLTALPEAERHRVLLGLVREHAAAAARTVDRPPADRPFSDLGFTSLTAVTLRDRLARDLGIALPATLAFDHPTPAAVARFVERELLGGSRRPERTTARPVTDEPIAIVAMSCRLPGGVSSPEDLWRLVAEGGDAIGPFPADRGWPADLYDPDPDRTGHTYVREGGFLSDVAGFDADFFGINPREALAMDPQQRLLLESAWETFERAAIDPKSLNGQDVGVFVGLMHHDYASRVTRPPEGVDGYLGVGNAGSVASGRIAYTLGLRGPAVTVDTACSSSLVALHLAVRSLRSGECSLAVAGGVAVMATPAVFVEFSRQRALASDGRAKPFSADADGTAWAEGVAVLLLERLSDARRNGREILAVIRGSAVNQDGASNGLTAPNGPAQEDVIRRALRDAGLSPADVDVVEAHGTGTVLGDPIEAQAVIATYGQDRDTPLLLGSLKSNIGHTQAAAGVAGVIKMVQALRHEELPRTLHVDEPTPKVDWSAGAVRLLTEPHPWPRGDRPRRAGVSSFGVSGTNAHVIIEEPPPAERPETERPAPSGPVPWTLSAATERGLRAQARRLADHVSARPDLAVDDVAFSLATTRAALEHRAVAVVGDRPAAVLAALADGDVRPDLVTGRADVVGGRVFVFPGQGAQWVGMGVELLASSEVFAERFGECAEALAPFVDVPLAEALGDAAALARVDVVQPVSFAVMVALAAVWESLGVVPDAVVGHSQGEIAAAVVAGALSVRDGARVVALRSRVIAERLAGGGGMVSVGLPVERVVERIGGRWRGVEVAVVNGPGSVVVAGPVEAVEAVVADCEREGVWARRVEVDYASHSSQVEAVRGELLRVLAGVVSDVPRVPLLSTVDGEWVRGPLDGEYWYRNLRRPVRFDQAVRTLTESGYRAFVEVSPHPVLTSAIEHGVEATLGAEADGTVVAGTLHRDDGGLTRLITSAAELHVRGVDVDWAALLPGARRVELPTYAFQRKRYWLAPGPGDRADVSAAGLDPAAHPLLGAVVSLPGDGGLVLTGRLSLTEQPWLADHAVEGTALLPGAALVELALRAGAEVGCDVLDELVVEAPLPLPEHGGVRVRVHVEQAAADGRRPVSLHAAREDAGPDAWTRHARGFLSTAPSADIPPDVFGTWPPAGAEPSPLDDFYSAMAHAGYGYGPAFRGLRAAWRDGDAVYAEIALPEHIRADGDAYGLHPALLDAAMQATRLAIPDPDSESGVLLPFAWSGVRLHATGATAARVRITARGGGFAIELADPTSAPLLSIGSLVLRAATPGDIANSVVADALFHVGWEPIRPPAEPARLSGPAGSEVYDVLDLTDVAGAGSQALREVVARFAAEATTWPETGTRVVLTGSDLADPATAAVWGLARTAQLELPGRIVIVGADPAGKALVPAVVASGEPQARIQDGVVTVPRLSRAAPGGPVRFGDGTVLITGGTGVLGAAVARHLVTAHGVRHLVLLSRTGGAGEELAAELRDLGATAVVARADAADRAALAEVLAAVPAEHPLTGVVHAAGVLADATLATLTPEQIEAVLRPKAEAAWNLHELTKDADLAAFVLFSSAASVYGSAGQAGYAAANGFLDGLAAHRRRLGLPAVSLAWGLWAETSGMTAHLSDADRRRLARSGPIPLSTAEGMALFDAALAAEEPVLAPGRFDMAALREGAADGTLPPLLRGLVRGPRRSAGRGGDDGTPLARRLAVLDDAERDRLLLDIVCEHTAAVLGHTDAEAVEPGLAFKEAGFDSLAAVNLRNRLAAVTGLRLPATLVFDHPTPRALSRRLRELILPPPVRDAAPEDDPAAPVTASEDDPEKVIAALDVDGLIARALGDNR</sequence>
<dbReference type="GO" id="GO:0004315">
    <property type="term" value="F:3-oxoacyl-[acyl-carrier-protein] synthase activity"/>
    <property type="evidence" value="ECO:0007669"/>
    <property type="project" value="InterPro"/>
</dbReference>
<dbReference type="Gene3D" id="3.40.366.10">
    <property type="entry name" value="Malonyl-Coenzyme A Acyl Carrier Protein, domain 2"/>
    <property type="match status" value="1"/>
</dbReference>
<evidence type="ECO:0000256" key="4">
    <source>
        <dbReference type="ARBA" id="ARBA00022737"/>
    </source>
</evidence>
<dbReference type="InterPro" id="IPR020806">
    <property type="entry name" value="PKS_PP-bd"/>
</dbReference>
<dbReference type="InterPro" id="IPR014031">
    <property type="entry name" value="Ketoacyl_synth_C"/>
</dbReference>
<dbReference type="InterPro" id="IPR009081">
    <property type="entry name" value="PP-bd_ACP"/>
</dbReference>
<dbReference type="InterPro" id="IPR049551">
    <property type="entry name" value="PKS_DH_C"/>
</dbReference>
<dbReference type="PANTHER" id="PTHR43775:SF51">
    <property type="entry name" value="INACTIVE PHENOLPHTHIOCEROL SYNTHESIS POLYKETIDE SYNTHASE TYPE I PKS1-RELATED"/>
    <property type="match status" value="1"/>
</dbReference>
<protein>
    <submittedName>
        <fullName evidence="12">Acyl transferase domain-containing protein</fullName>
    </submittedName>
</protein>
<dbReference type="SUPFAM" id="SSF56801">
    <property type="entry name" value="Acetyl-CoA synthetase-like"/>
    <property type="match status" value="1"/>
</dbReference>
<keyword evidence="1" id="KW-0596">Phosphopantetheine</keyword>
<proteinExistence type="predicted"/>
<dbReference type="PROSITE" id="PS52019">
    <property type="entry name" value="PKS_MFAS_DH"/>
    <property type="match status" value="1"/>
</dbReference>
<dbReference type="InterPro" id="IPR014030">
    <property type="entry name" value="Ketoacyl_synth_N"/>
</dbReference>
<dbReference type="InterPro" id="IPR055123">
    <property type="entry name" value="SpnB-like_Rossmann"/>
</dbReference>
<keyword evidence="6" id="KW-0012">Acyltransferase</keyword>
<dbReference type="Gene3D" id="3.30.300.30">
    <property type="match status" value="1"/>
</dbReference>
<gene>
    <name evidence="12" type="ORF">SAMN04489764_0083</name>
</gene>
<dbReference type="Pfam" id="PF13193">
    <property type="entry name" value="AMP-binding_C"/>
    <property type="match status" value="1"/>
</dbReference>
<feature type="region of interest" description="N-terminal hotdog fold" evidence="7">
    <location>
        <begin position="1878"/>
        <end position="2002"/>
    </location>
</feature>
<dbReference type="PROSITE" id="PS00455">
    <property type="entry name" value="AMP_BINDING"/>
    <property type="match status" value="1"/>
</dbReference>
<dbReference type="SMART" id="SM00827">
    <property type="entry name" value="PKS_AT"/>
    <property type="match status" value="1"/>
</dbReference>
<dbReference type="InterPro" id="IPR020845">
    <property type="entry name" value="AMP-binding_CS"/>
</dbReference>
<dbReference type="PROSITE" id="PS52004">
    <property type="entry name" value="KS3_2"/>
    <property type="match status" value="1"/>
</dbReference>
<keyword evidence="3 12" id="KW-0808">Transferase</keyword>
<feature type="region of interest" description="C-terminal hotdog fold" evidence="7">
    <location>
        <begin position="2016"/>
        <end position="2155"/>
    </location>
</feature>
<dbReference type="Pfam" id="PF00698">
    <property type="entry name" value="Acyl_transf_1"/>
    <property type="match status" value="1"/>
</dbReference>